<reference evidence="5" key="1">
    <citation type="submission" date="2019-06" db="EMBL/GenBank/DDBJ databases">
        <title>Draft genome sequence of the griseofulvin-producing fungus Xylaria cubensis strain G536.</title>
        <authorList>
            <person name="Mead M.E."/>
            <person name="Raja H.A."/>
            <person name="Steenwyk J.L."/>
            <person name="Knowles S.L."/>
            <person name="Oberlies N.H."/>
            <person name="Rokas A."/>
        </authorList>
    </citation>
    <scope>NUCLEOTIDE SEQUENCE [LARGE SCALE GENOMIC DNA]</scope>
    <source>
        <strain evidence="5">G536</strain>
    </source>
</reference>
<comment type="similarity">
    <text evidence="2">Belongs to the NAD(P)-dependent epimerase/dehydratase family. Dihydroflavonol-4-reductase subfamily.</text>
</comment>
<evidence type="ECO:0000313" key="4">
    <source>
        <dbReference type="EMBL" id="TRX93021.1"/>
    </source>
</evidence>
<dbReference type="STRING" id="2512241.A0A553HYJ4"/>
<proteinExistence type="inferred from homology"/>
<name>A0A553HYJ4_9PEZI</name>
<evidence type="ECO:0000259" key="3">
    <source>
        <dbReference type="Pfam" id="PF01370"/>
    </source>
</evidence>
<dbReference type="InterPro" id="IPR001509">
    <property type="entry name" value="Epimerase_deHydtase"/>
</dbReference>
<dbReference type="InterPro" id="IPR036291">
    <property type="entry name" value="NAD(P)-bd_dom_sf"/>
</dbReference>
<accession>A0A553HYJ4</accession>
<protein>
    <recommendedName>
        <fullName evidence="3">NAD-dependent epimerase/dehydratase domain-containing protein</fullName>
    </recommendedName>
</protein>
<evidence type="ECO:0000313" key="5">
    <source>
        <dbReference type="Proteomes" id="UP000319160"/>
    </source>
</evidence>
<sequence>MPENGEYQKNTILITGLNGYLAGRTAELVLREGYRVRGTVRNRPAGEKVKTALLQLGFCSDDIDVLEIPDICRHGSLDDAAAGCIAIFHLASPVTEIWTLPPSEVVRIATESTARVLSAAVRTSDIVKSVVFMSSAAAMFDMPLENRLYTEKDWNTTSEQIVKLEGDKAGGFHAYLASKTAAERAFWQFRDSHRPSFGMTALQPTYFIGPPLIPWKTTEEITYSNIDFWKVVAGEEIPGPKMIYGDTIDIRDVARMLLWSALHPSQSDGQRFVCSSAVGGGQAIADILSRRMPSLKIQRGQPGEGYSPDYKPQVGVGAFDSSKAVSSTGEDWIPYEESVVDMAQFLQRYLS</sequence>
<dbReference type="AlphaFoldDB" id="A0A553HYJ4"/>
<dbReference type="OrthoDB" id="2735536at2759"/>
<dbReference type="GO" id="GO:0016616">
    <property type="term" value="F:oxidoreductase activity, acting on the CH-OH group of donors, NAD or NADP as acceptor"/>
    <property type="evidence" value="ECO:0007669"/>
    <property type="project" value="TreeGrafter"/>
</dbReference>
<dbReference type="Gene3D" id="3.40.50.720">
    <property type="entry name" value="NAD(P)-binding Rossmann-like Domain"/>
    <property type="match status" value="1"/>
</dbReference>
<evidence type="ECO:0000256" key="1">
    <source>
        <dbReference type="ARBA" id="ARBA00023002"/>
    </source>
</evidence>
<keyword evidence="1" id="KW-0560">Oxidoreductase</keyword>
<dbReference type="EMBL" id="VFLP01000032">
    <property type="protein sequence ID" value="TRX93021.1"/>
    <property type="molecule type" value="Genomic_DNA"/>
</dbReference>
<dbReference type="Proteomes" id="UP000319160">
    <property type="component" value="Unassembled WGS sequence"/>
</dbReference>
<dbReference type="SUPFAM" id="SSF51735">
    <property type="entry name" value="NAD(P)-binding Rossmann-fold domains"/>
    <property type="match status" value="1"/>
</dbReference>
<dbReference type="InterPro" id="IPR050425">
    <property type="entry name" value="NAD(P)_dehydrat-like"/>
</dbReference>
<dbReference type="Pfam" id="PF01370">
    <property type="entry name" value="Epimerase"/>
    <property type="match status" value="1"/>
</dbReference>
<dbReference type="PANTHER" id="PTHR10366:SF564">
    <property type="entry name" value="STEROL-4-ALPHA-CARBOXYLATE 3-DEHYDROGENASE, DECARBOXYLATING"/>
    <property type="match status" value="1"/>
</dbReference>
<organism evidence="4 5">
    <name type="scientific">Xylaria flabelliformis</name>
    <dbReference type="NCBI Taxonomy" id="2512241"/>
    <lineage>
        <taxon>Eukaryota</taxon>
        <taxon>Fungi</taxon>
        <taxon>Dikarya</taxon>
        <taxon>Ascomycota</taxon>
        <taxon>Pezizomycotina</taxon>
        <taxon>Sordariomycetes</taxon>
        <taxon>Xylariomycetidae</taxon>
        <taxon>Xylariales</taxon>
        <taxon>Xylariaceae</taxon>
        <taxon>Xylaria</taxon>
    </lineage>
</organism>
<dbReference type="PANTHER" id="PTHR10366">
    <property type="entry name" value="NAD DEPENDENT EPIMERASE/DEHYDRATASE"/>
    <property type="match status" value="1"/>
</dbReference>
<evidence type="ECO:0000256" key="2">
    <source>
        <dbReference type="ARBA" id="ARBA00023445"/>
    </source>
</evidence>
<gene>
    <name evidence="4" type="ORF">FHL15_006159</name>
</gene>
<feature type="domain" description="NAD-dependent epimerase/dehydratase" evidence="3">
    <location>
        <begin position="12"/>
        <end position="271"/>
    </location>
</feature>
<keyword evidence="5" id="KW-1185">Reference proteome</keyword>
<comment type="caution">
    <text evidence="4">The sequence shown here is derived from an EMBL/GenBank/DDBJ whole genome shotgun (WGS) entry which is preliminary data.</text>
</comment>